<evidence type="ECO:0000313" key="2">
    <source>
        <dbReference type="Proteomes" id="UP000324222"/>
    </source>
</evidence>
<proteinExistence type="predicted"/>
<reference evidence="1 2" key="1">
    <citation type="submission" date="2019-05" db="EMBL/GenBank/DDBJ databases">
        <title>Another draft genome of Portunus trituberculatus and its Hox gene families provides insights of decapod evolution.</title>
        <authorList>
            <person name="Jeong J.-H."/>
            <person name="Song I."/>
            <person name="Kim S."/>
            <person name="Choi T."/>
            <person name="Kim D."/>
            <person name="Ryu S."/>
            <person name="Kim W."/>
        </authorList>
    </citation>
    <scope>NUCLEOTIDE SEQUENCE [LARGE SCALE GENOMIC DNA]</scope>
    <source>
        <tissue evidence="1">Muscle</tissue>
    </source>
</reference>
<protein>
    <submittedName>
        <fullName evidence="1">Uncharacterized protein</fullName>
    </submittedName>
</protein>
<dbReference type="EMBL" id="VSRR010024172">
    <property type="protein sequence ID" value="MPC66021.1"/>
    <property type="molecule type" value="Genomic_DNA"/>
</dbReference>
<keyword evidence="2" id="KW-1185">Reference proteome</keyword>
<gene>
    <name evidence="1" type="ORF">E2C01_060164</name>
</gene>
<organism evidence="1 2">
    <name type="scientific">Portunus trituberculatus</name>
    <name type="common">Swimming crab</name>
    <name type="synonym">Neptunus trituberculatus</name>
    <dbReference type="NCBI Taxonomy" id="210409"/>
    <lineage>
        <taxon>Eukaryota</taxon>
        <taxon>Metazoa</taxon>
        <taxon>Ecdysozoa</taxon>
        <taxon>Arthropoda</taxon>
        <taxon>Crustacea</taxon>
        <taxon>Multicrustacea</taxon>
        <taxon>Malacostraca</taxon>
        <taxon>Eumalacostraca</taxon>
        <taxon>Eucarida</taxon>
        <taxon>Decapoda</taxon>
        <taxon>Pleocyemata</taxon>
        <taxon>Brachyura</taxon>
        <taxon>Eubrachyura</taxon>
        <taxon>Portunoidea</taxon>
        <taxon>Portunidae</taxon>
        <taxon>Portuninae</taxon>
        <taxon>Portunus</taxon>
    </lineage>
</organism>
<dbReference type="Proteomes" id="UP000324222">
    <property type="component" value="Unassembled WGS sequence"/>
</dbReference>
<accession>A0A5B7H090</accession>
<comment type="caution">
    <text evidence="1">The sequence shown here is derived from an EMBL/GenBank/DDBJ whole genome shotgun (WGS) entry which is preliminary data.</text>
</comment>
<dbReference type="AlphaFoldDB" id="A0A5B7H090"/>
<evidence type="ECO:0000313" key="1">
    <source>
        <dbReference type="EMBL" id="MPC66021.1"/>
    </source>
</evidence>
<name>A0A5B7H090_PORTR</name>
<sequence>MDPPRSASRLYLRGKSTSVTRDTSLGPPYETHRCLTSTPFKRLDAFEVTRIPKAIFTSLGAD</sequence>